<protein>
    <recommendedName>
        <fullName evidence="2">Fibronectin type-III domain-containing protein</fullName>
    </recommendedName>
</protein>
<dbReference type="AlphaFoldDB" id="A0A382WJN6"/>
<sequence>YWKIVPLDLNEQRGASSEYYSFSTATDLTQANTEEASSTKPEFSLSSGPNNSPKDIIVNLLADVSGADEYIIYFSNDQEMGSFLAEKTLEIGQTEAILNGEDFDWGLIVYVQVFAMVDGEIFGEESSIQTIHIPVKPGSDEQVGISISLEGSKQLVIEITNGLTNTIEYILEIATDDEMTEIYYLGTAFEAIPTVYPESADPLMYGETYFVQVYAHDDEGEIHGIQSSIISIFIPNILPPILSDEFSWEATVPASNSYTVQISTTDDFSSIVVEELI</sequence>
<feature type="non-terminal residue" evidence="1">
    <location>
        <position position="1"/>
    </location>
</feature>
<dbReference type="EMBL" id="UINC01159945">
    <property type="protein sequence ID" value="SVD58318.1"/>
    <property type="molecule type" value="Genomic_DNA"/>
</dbReference>
<name>A0A382WJN6_9ZZZZ</name>
<organism evidence="1">
    <name type="scientific">marine metagenome</name>
    <dbReference type="NCBI Taxonomy" id="408172"/>
    <lineage>
        <taxon>unclassified sequences</taxon>
        <taxon>metagenomes</taxon>
        <taxon>ecological metagenomes</taxon>
    </lineage>
</organism>
<evidence type="ECO:0000313" key="1">
    <source>
        <dbReference type="EMBL" id="SVD58318.1"/>
    </source>
</evidence>
<accession>A0A382WJN6</accession>
<feature type="non-terminal residue" evidence="1">
    <location>
        <position position="277"/>
    </location>
</feature>
<reference evidence="1" key="1">
    <citation type="submission" date="2018-05" db="EMBL/GenBank/DDBJ databases">
        <authorList>
            <person name="Lanie J.A."/>
            <person name="Ng W.-L."/>
            <person name="Kazmierczak K.M."/>
            <person name="Andrzejewski T.M."/>
            <person name="Davidsen T.M."/>
            <person name="Wayne K.J."/>
            <person name="Tettelin H."/>
            <person name="Glass J.I."/>
            <person name="Rusch D."/>
            <person name="Podicherti R."/>
            <person name="Tsui H.-C.T."/>
            <person name="Winkler M.E."/>
        </authorList>
    </citation>
    <scope>NUCLEOTIDE SEQUENCE</scope>
</reference>
<gene>
    <name evidence="1" type="ORF">METZ01_LOCUS411172</name>
</gene>
<evidence type="ECO:0008006" key="2">
    <source>
        <dbReference type="Google" id="ProtNLM"/>
    </source>
</evidence>
<proteinExistence type="predicted"/>